<dbReference type="InterPro" id="IPR050626">
    <property type="entry name" value="Peptidase_M16"/>
</dbReference>
<dbReference type="SUPFAM" id="SSF63411">
    <property type="entry name" value="LuxS/MPP-like metallohydrolase"/>
    <property type="match status" value="1"/>
</dbReference>
<comment type="caution">
    <text evidence="1">The sequence shown here is derived from an EMBL/GenBank/DDBJ whole genome shotgun (WGS) entry which is preliminary data.</text>
</comment>
<keyword evidence="2" id="KW-1185">Reference proteome</keyword>
<evidence type="ECO:0000313" key="1">
    <source>
        <dbReference type="EMBL" id="KAL3529102.1"/>
    </source>
</evidence>
<dbReference type="Gene3D" id="3.30.830.10">
    <property type="entry name" value="Metalloenzyme, LuxS/M16 peptidase-like"/>
    <property type="match status" value="1"/>
</dbReference>
<proteinExistence type="predicted"/>
<dbReference type="AlphaFoldDB" id="A0ABD3AE92"/>
<gene>
    <name evidence="1" type="ORF">ACH5RR_008424</name>
</gene>
<dbReference type="PANTHER" id="PTHR43690:SF33">
    <property type="entry name" value="STROMAL PROCESSING PEPTIDASE, CHLOROPLASTIC"/>
    <property type="match status" value="1"/>
</dbReference>
<organism evidence="1 2">
    <name type="scientific">Cinchona calisaya</name>
    <dbReference type="NCBI Taxonomy" id="153742"/>
    <lineage>
        <taxon>Eukaryota</taxon>
        <taxon>Viridiplantae</taxon>
        <taxon>Streptophyta</taxon>
        <taxon>Embryophyta</taxon>
        <taxon>Tracheophyta</taxon>
        <taxon>Spermatophyta</taxon>
        <taxon>Magnoliopsida</taxon>
        <taxon>eudicotyledons</taxon>
        <taxon>Gunneridae</taxon>
        <taxon>Pentapetalae</taxon>
        <taxon>asterids</taxon>
        <taxon>lamiids</taxon>
        <taxon>Gentianales</taxon>
        <taxon>Rubiaceae</taxon>
        <taxon>Cinchonoideae</taxon>
        <taxon>Cinchoneae</taxon>
        <taxon>Cinchona</taxon>
    </lineage>
</organism>
<sequence>MDIEMLKPTQTLIGQVPFWIGDPRRVNAVGAKVLEFTSDFGKPPAPLAAAIVACVPMNVHADGIGETDFMITAKEITAAIEAGLKEPIEAEPELEVPKELITRSQLQELRSLHMPSFLPVGPDVNETEVYDEETGITQRRLSNGIPVNYKMSKSEAKCGVMRLIVGGGRAVEVLETKGAVIVGVRTLSEGGRLGNFSRDQVELFCVNHLINCSPESTEEFICTEFCFTLRNNGMHAAFQLLHMVLEHSVWLDDAFDRARQLYLSYFRSIPKSLERSTAHKLMLAMLNGDERFVEPTPHSLQNLTLESVKDVVMSQFICDSMEVSIVGDFSEGEIESCILDYLGTVKATRGPERARNTGLSYLELQILICNINSIPRGY</sequence>
<dbReference type="EMBL" id="JBJUIK010000004">
    <property type="protein sequence ID" value="KAL3529102.1"/>
    <property type="molecule type" value="Genomic_DNA"/>
</dbReference>
<dbReference type="PANTHER" id="PTHR43690">
    <property type="entry name" value="NARDILYSIN"/>
    <property type="match status" value="1"/>
</dbReference>
<reference evidence="1 2" key="1">
    <citation type="submission" date="2024-11" db="EMBL/GenBank/DDBJ databases">
        <title>A near-complete genome assembly of Cinchona calisaya.</title>
        <authorList>
            <person name="Lian D.C."/>
            <person name="Zhao X.W."/>
            <person name="Wei L."/>
        </authorList>
    </citation>
    <scope>NUCLEOTIDE SEQUENCE [LARGE SCALE GENOMIC DNA]</scope>
    <source>
        <tissue evidence="1">Nenye</tissue>
    </source>
</reference>
<name>A0ABD3AE92_9GENT</name>
<dbReference type="InterPro" id="IPR011249">
    <property type="entry name" value="Metalloenz_LuxS/M16"/>
</dbReference>
<evidence type="ECO:0000313" key="2">
    <source>
        <dbReference type="Proteomes" id="UP001630127"/>
    </source>
</evidence>
<dbReference type="Proteomes" id="UP001630127">
    <property type="component" value="Unassembled WGS sequence"/>
</dbReference>
<protein>
    <submittedName>
        <fullName evidence="1">Uncharacterized protein</fullName>
    </submittedName>
</protein>
<accession>A0ABD3AE92</accession>